<dbReference type="Gene3D" id="3.40.50.1820">
    <property type="entry name" value="alpha/beta hydrolase"/>
    <property type="match status" value="1"/>
</dbReference>
<dbReference type="InterPro" id="IPR029058">
    <property type="entry name" value="AB_hydrolase_fold"/>
</dbReference>
<evidence type="ECO:0008006" key="3">
    <source>
        <dbReference type="Google" id="ProtNLM"/>
    </source>
</evidence>
<accession>A0A4S8J3L1</accession>
<proteinExistence type="predicted"/>
<dbReference type="EMBL" id="PYDT01000007">
    <property type="protein sequence ID" value="THU55980.1"/>
    <property type="molecule type" value="Genomic_DNA"/>
</dbReference>
<reference evidence="1 2" key="1">
    <citation type="journal article" date="2019" name="Nat. Plants">
        <title>Genome sequencing of Musa balbisiana reveals subgenome evolution and function divergence in polyploid bananas.</title>
        <authorList>
            <person name="Yao X."/>
        </authorList>
    </citation>
    <scope>NUCLEOTIDE SEQUENCE [LARGE SCALE GENOMIC DNA]</scope>
    <source>
        <strain evidence="2">cv. DH-PKW</strain>
        <tissue evidence="1">Leaves</tissue>
    </source>
</reference>
<sequence length="534" mass="59847">MAVLEDLIRSIELWLRLVKKQQPLVNPNLDPVLLVPGIAGSILNAVDDNGKEERVWVRILGADHEFRAKVWSQFDPATGKTISLDEKSRIMVPEDRYGLYAIDCLDPDMIVGRDGVCYYHDMIEQMIKWGYQEGTTLFGFGYDFRQSNRLQETLDRLSAKLESVYVSSGGKKMNIITHSMGGLLVKCFMCLHSDIFEKYVKSWIAIAAPFQGAPGYITTGLLNGMSFVEGWEGNFFITKWSMQQLLIECPSIYELMACPNFCWEDVPLLQMWRQKHDGSGKSSILLESYEPLEAITLMNEALAKNTVAYGSMQVPLPLNLEILKWANETHEILSRAKLPEAVKFYNIYGIHNDTPHTICYGNQESPISDTEQLVSAQPKYICVNGDGTVPAESAKADGLNAAARVGVPADHRGIICDRHVFRILKHWLKAGEPDPFYNPLNDYVILPTSFEIERHTEKSMQVTSLKEEWEIISTVADEDNKPADLPPMVGSLSVSCGNNVQSMEKAEATVLVHPQSKGRQHVEVRAVSVTMGAL</sequence>
<dbReference type="InterPro" id="IPR003386">
    <property type="entry name" value="LACT/PDAT_acylTrfase"/>
</dbReference>
<dbReference type="Pfam" id="PF02450">
    <property type="entry name" value="LCAT"/>
    <property type="match status" value="1"/>
</dbReference>
<dbReference type="AlphaFoldDB" id="A0A4S8J3L1"/>
<keyword evidence="2" id="KW-1185">Reference proteome</keyword>
<protein>
    <recommendedName>
        <fullName evidence="3">Lecithin-cholesterol acyltransferase-like 4</fullName>
    </recommendedName>
</protein>
<gene>
    <name evidence="1" type="ORF">C4D60_Mb11t12410</name>
</gene>
<organism evidence="1 2">
    <name type="scientific">Musa balbisiana</name>
    <name type="common">Banana</name>
    <dbReference type="NCBI Taxonomy" id="52838"/>
    <lineage>
        <taxon>Eukaryota</taxon>
        <taxon>Viridiplantae</taxon>
        <taxon>Streptophyta</taxon>
        <taxon>Embryophyta</taxon>
        <taxon>Tracheophyta</taxon>
        <taxon>Spermatophyta</taxon>
        <taxon>Magnoliopsida</taxon>
        <taxon>Liliopsida</taxon>
        <taxon>Zingiberales</taxon>
        <taxon>Musaceae</taxon>
        <taxon>Musa</taxon>
    </lineage>
</organism>
<evidence type="ECO:0000313" key="1">
    <source>
        <dbReference type="EMBL" id="THU55980.1"/>
    </source>
</evidence>
<dbReference type="GO" id="GO:0006629">
    <property type="term" value="P:lipid metabolic process"/>
    <property type="evidence" value="ECO:0007669"/>
    <property type="project" value="InterPro"/>
</dbReference>
<dbReference type="SUPFAM" id="SSF53474">
    <property type="entry name" value="alpha/beta-Hydrolases"/>
    <property type="match status" value="1"/>
</dbReference>
<comment type="caution">
    <text evidence="1">The sequence shown here is derived from an EMBL/GenBank/DDBJ whole genome shotgun (WGS) entry which is preliminary data.</text>
</comment>
<dbReference type="GO" id="GO:0008374">
    <property type="term" value="F:O-acyltransferase activity"/>
    <property type="evidence" value="ECO:0007669"/>
    <property type="project" value="InterPro"/>
</dbReference>
<name>A0A4S8J3L1_MUSBA</name>
<dbReference type="Proteomes" id="UP000317650">
    <property type="component" value="Chromosome 11"/>
</dbReference>
<dbReference type="STRING" id="52838.A0A4S8J3L1"/>
<evidence type="ECO:0000313" key="2">
    <source>
        <dbReference type="Proteomes" id="UP000317650"/>
    </source>
</evidence>
<dbReference type="PANTHER" id="PTHR11440">
    <property type="entry name" value="LECITHIN-CHOLESTEROL ACYLTRANSFERASE-RELATED"/>
    <property type="match status" value="1"/>
</dbReference>